<dbReference type="EMBL" id="ACJM01000011">
    <property type="protein sequence ID" value="EEG76953.1"/>
    <property type="molecule type" value="Genomic_DNA"/>
</dbReference>
<feature type="transmembrane region" description="Helical" evidence="1">
    <location>
        <begin position="9"/>
        <end position="27"/>
    </location>
</feature>
<dbReference type="AlphaFoldDB" id="C0GIA5"/>
<protein>
    <recommendedName>
        <fullName evidence="2">Regulatory protein YycH-like domain-containing protein</fullName>
    </recommendedName>
</protein>
<dbReference type="eggNOG" id="COG4853">
    <property type="taxonomic scope" value="Bacteria"/>
</dbReference>
<keyword evidence="1" id="KW-1133">Transmembrane helix</keyword>
<accession>C0GIA5</accession>
<dbReference type="GO" id="GO:0016020">
    <property type="term" value="C:membrane"/>
    <property type="evidence" value="ECO:0007669"/>
    <property type="project" value="InterPro"/>
</dbReference>
<dbReference type="Proteomes" id="UP000006443">
    <property type="component" value="Unassembled WGS sequence"/>
</dbReference>
<evidence type="ECO:0000313" key="3">
    <source>
        <dbReference type="EMBL" id="EEG76953.1"/>
    </source>
</evidence>
<dbReference type="OrthoDB" id="2388036at2"/>
<dbReference type="STRING" id="555088.DealDRAFT_2214"/>
<dbReference type="RefSeq" id="WP_008517408.1">
    <property type="nucleotide sequence ID" value="NZ_ACJM01000011.1"/>
</dbReference>
<evidence type="ECO:0000259" key="2">
    <source>
        <dbReference type="Pfam" id="PF09648"/>
    </source>
</evidence>
<dbReference type="InterPro" id="IPR018604">
    <property type="entry name" value="YycI-like"/>
</dbReference>
<keyword evidence="4" id="KW-1185">Reference proteome</keyword>
<reference evidence="3 4" key="1">
    <citation type="submission" date="2009-02" db="EMBL/GenBank/DDBJ databases">
        <title>Sequencing of the draft genome and assembly of Dethiobacter alkaliphilus AHT 1.</title>
        <authorList>
            <consortium name="US DOE Joint Genome Institute (JGI-PGF)"/>
            <person name="Lucas S."/>
            <person name="Copeland A."/>
            <person name="Lapidus A."/>
            <person name="Glavina del Rio T."/>
            <person name="Dalin E."/>
            <person name="Tice H."/>
            <person name="Bruce D."/>
            <person name="Goodwin L."/>
            <person name="Pitluck S."/>
            <person name="Larimer F."/>
            <person name="Land M.L."/>
            <person name="Hauser L."/>
            <person name="Muyzer G."/>
        </authorList>
    </citation>
    <scope>NUCLEOTIDE SEQUENCE [LARGE SCALE GENOMIC DNA]</scope>
    <source>
        <strain evidence="3 4">AHT 1</strain>
    </source>
</reference>
<evidence type="ECO:0000313" key="4">
    <source>
        <dbReference type="Proteomes" id="UP000006443"/>
    </source>
</evidence>
<gene>
    <name evidence="3" type="ORF">DealDRAFT_2214</name>
</gene>
<keyword evidence="1" id="KW-0812">Transmembrane</keyword>
<proteinExistence type="predicted"/>
<organism evidence="3 4">
    <name type="scientific">Dethiobacter alkaliphilus AHT 1</name>
    <dbReference type="NCBI Taxonomy" id="555088"/>
    <lineage>
        <taxon>Bacteria</taxon>
        <taxon>Bacillati</taxon>
        <taxon>Bacillota</taxon>
        <taxon>Dethiobacteria</taxon>
        <taxon>Dethiobacterales</taxon>
        <taxon>Dethiobacteraceae</taxon>
        <taxon>Dethiobacter</taxon>
    </lineage>
</organism>
<evidence type="ECO:0000256" key="1">
    <source>
        <dbReference type="SAM" id="Phobius"/>
    </source>
</evidence>
<keyword evidence="1" id="KW-0472">Membrane</keyword>
<comment type="caution">
    <text evidence="3">The sequence shown here is derived from an EMBL/GenBank/DDBJ whole genome shotgun (WGS) entry which is preliminary data.</text>
</comment>
<dbReference type="Gene3D" id="2.40.128.690">
    <property type="entry name" value="YycH protein, domain 3-like"/>
    <property type="match status" value="1"/>
</dbReference>
<name>C0GIA5_DETAL</name>
<feature type="domain" description="Regulatory protein YycH-like" evidence="2">
    <location>
        <begin position="40"/>
        <end position="273"/>
    </location>
</feature>
<sequence>MDLSRAKTILIIAFLLLNIFLGYRLWYTPQFLQAGQVITSEEVEAARQLLREHGYELQAAIPREVPRLALLHVSREAKPPSAWAKLLLDEEVPGVVTETGSIKFQSGEASVEVAPNGQVIYRRDKTGAASGDTSPQTADSFLRERQLWYDDLTLDAQQPLGTQEGSRISYVQTHQGFPIFFSTIDVFIADGFVYGANFYRVNPLSFSEQEVQVISAAEAMEAFIEISADSGENKITDISLGYFSAEYDAERWEIVPVWRITADDGSALYINAFTGEAEASAL</sequence>
<dbReference type="Pfam" id="PF09648">
    <property type="entry name" value="YycI"/>
    <property type="match status" value="1"/>
</dbReference>